<accession>A0AAJ7PWG2</accession>
<sequence length="268" mass="29724">MTLQPFSFPFPETRFFKAGSFIYKFKVRGGSSYSGEEVMGGNSFNQEMEDIIRTVLGNLDSLQPFSSAHFNIFPYKKRWEGLSKVMCKHCKKKLRAYPFILVLYLEKNTQNGKQAKEKLSPEKEIVQHLSVAEPQFKRCRRDSPLEEAILKDLIKDMEADSNISMVGLCKDNAHAEGEVKDDPGHADKKGTKGSDDPQLKSGANTGSGTEGEVQPGTVQDTGEEEEEGENADSVSGTPVRSGVLTRLARLAWRHSGQQAAILVFILSC</sequence>
<dbReference type="GO" id="GO:0070197">
    <property type="term" value="P:meiotic attachment of telomere to nuclear envelope"/>
    <property type="evidence" value="ECO:0007669"/>
    <property type="project" value="TreeGrafter"/>
</dbReference>
<evidence type="ECO:0000313" key="4">
    <source>
        <dbReference type="RefSeq" id="XP_018540454.1"/>
    </source>
</evidence>
<evidence type="ECO:0000256" key="1">
    <source>
        <dbReference type="SAM" id="MobiDB-lite"/>
    </source>
</evidence>
<dbReference type="KEGG" id="lcf:108888775"/>
<evidence type="ECO:0000313" key="2">
    <source>
        <dbReference type="Proteomes" id="UP000694890"/>
    </source>
</evidence>
<dbReference type="RefSeq" id="XP_018540453.1">
    <property type="nucleotide sequence ID" value="XM_018684937.2"/>
</dbReference>
<dbReference type="Pfam" id="PF15077">
    <property type="entry name" value="MAJIN"/>
    <property type="match status" value="1"/>
</dbReference>
<evidence type="ECO:0000313" key="3">
    <source>
        <dbReference type="RefSeq" id="XP_018540453.1"/>
    </source>
</evidence>
<dbReference type="PANTHER" id="PTHR35824">
    <property type="entry name" value="MEMBRANE-ANCHORED JUNCTION PROTEIN MAJIN"/>
    <property type="match status" value="1"/>
</dbReference>
<name>A0AAJ7PWG2_LATCA</name>
<dbReference type="AlphaFoldDB" id="A0AAJ7PWG2"/>
<reference evidence="3 4" key="1">
    <citation type="submission" date="2025-04" db="UniProtKB">
        <authorList>
            <consortium name="RefSeq"/>
        </authorList>
    </citation>
    <scope>IDENTIFICATION</scope>
    <source>
        <tissue evidence="3 4">Brain</tissue>
    </source>
</reference>
<dbReference type="PANTHER" id="PTHR35824:SF1">
    <property type="entry name" value="MEMBRANE-ANCHORED JUNCTION PROTEIN"/>
    <property type="match status" value="1"/>
</dbReference>
<dbReference type="Proteomes" id="UP000694890">
    <property type="component" value="Linkage group LG14"/>
</dbReference>
<dbReference type="RefSeq" id="XP_018540454.1">
    <property type="nucleotide sequence ID" value="XM_018684938.2"/>
</dbReference>
<dbReference type="GeneID" id="108888775"/>
<dbReference type="GO" id="GO:0003677">
    <property type="term" value="F:DNA binding"/>
    <property type="evidence" value="ECO:0007669"/>
    <property type="project" value="InterPro"/>
</dbReference>
<feature type="compositionally biased region" description="Basic and acidic residues" evidence="1">
    <location>
        <begin position="175"/>
        <end position="198"/>
    </location>
</feature>
<protein>
    <submittedName>
        <fullName evidence="3 4">Uncharacterized protein LOC108888775 isoform X1</fullName>
    </submittedName>
</protein>
<organism evidence="2 4">
    <name type="scientific">Lates calcarifer</name>
    <name type="common">Barramundi</name>
    <name type="synonym">Holocentrus calcarifer</name>
    <dbReference type="NCBI Taxonomy" id="8187"/>
    <lineage>
        <taxon>Eukaryota</taxon>
        <taxon>Metazoa</taxon>
        <taxon>Chordata</taxon>
        <taxon>Craniata</taxon>
        <taxon>Vertebrata</taxon>
        <taxon>Euteleostomi</taxon>
        <taxon>Actinopterygii</taxon>
        <taxon>Neopterygii</taxon>
        <taxon>Teleostei</taxon>
        <taxon>Neoteleostei</taxon>
        <taxon>Acanthomorphata</taxon>
        <taxon>Carangaria</taxon>
        <taxon>Carangaria incertae sedis</taxon>
        <taxon>Centropomidae</taxon>
        <taxon>Lates</taxon>
    </lineage>
</organism>
<feature type="region of interest" description="Disordered" evidence="1">
    <location>
        <begin position="175"/>
        <end position="239"/>
    </location>
</feature>
<proteinExistence type="predicted"/>
<feature type="compositionally biased region" description="Acidic residues" evidence="1">
    <location>
        <begin position="221"/>
        <end position="230"/>
    </location>
</feature>
<dbReference type="InterPro" id="IPR027816">
    <property type="entry name" value="MAJIN"/>
</dbReference>
<dbReference type="GO" id="GO:0005637">
    <property type="term" value="C:nuclear inner membrane"/>
    <property type="evidence" value="ECO:0007669"/>
    <property type="project" value="TreeGrafter"/>
</dbReference>
<dbReference type="GO" id="GO:0007129">
    <property type="term" value="P:homologous chromosome pairing at meiosis"/>
    <property type="evidence" value="ECO:0007669"/>
    <property type="project" value="TreeGrafter"/>
</dbReference>
<gene>
    <name evidence="3 4" type="primary">LOC108888775</name>
</gene>